<sequence>MGLSFPCHFPISSGNSNNRIYLVPANRAISSNIFWMVVLRFPFQKYWHFVASYPSFKPTFTPFSFGTSICPL</sequence>
<protein>
    <submittedName>
        <fullName evidence="1">Uncharacterized protein</fullName>
    </submittedName>
</protein>
<dbReference type="AlphaFoldDB" id="A0A059BAZ3"/>
<accession>A0A059BAZ3</accession>
<dbReference type="EMBL" id="KK198759">
    <property type="protein sequence ID" value="KCW63209.1"/>
    <property type="molecule type" value="Genomic_DNA"/>
</dbReference>
<gene>
    <name evidence="1" type="ORF">EUGRSUZ_G00826</name>
</gene>
<name>A0A059BAZ3_EUCGR</name>
<dbReference type="InParanoid" id="A0A059BAZ3"/>
<organism evidence="1">
    <name type="scientific">Eucalyptus grandis</name>
    <name type="common">Flooded gum</name>
    <dbReference type="NCBI Taxonomy" id="71139"/>
    <lineage>
        <taxon>Eukaryota</taxon>
        <taxon>Viridiplantae</taxon>
        <taxon>Streptophyta</taxon>
        <taxon>Embryophyta</taxon>
        <taxon>Tracheophyta</taxon>
        <taxon>Spermatophyta</taxon>
        <taxon>Magnoliopsida</taxon>
        <taxon>eudicotyledons</taxon>
        <taxon>Gunneridae</taxon>
        <taxon>Pentapetalae</taxon>
        <taxon>rosids</taxon>
        <taxon>malvids</taxon>
        <taxon>Myrtales</taxon>
        <taxon>Myrtaceae</taxon>
        <taxon>Myrtoideae</taxon>
        <taxon>Eucalypteae</taxon>
        <taxon>Eucalyptus</taxon>
    </lineage>
</organism>
<proteinExistence type="predicted"/>
<evidence type="ECO:0000313" key="1">
    <source>
        <dbReference type="EMBL" id="KCW63209.1"/>
    </source>
</evidence>
<reference evidence="1" key="1">
    <citation type="submission" date="2013-07" db="EMBL/GenBank/DDBJ databases">
        <title>The genome of Eucalyptus grandis.</title>
        <authorList>
            <person name="Schmutz J."/>
            <person name="Hayes R."/>
            <person name="Myburg A."/>
            <person name="Tuskan G."/>
            <person name="Grattapaglia D."/>
            <person name="Rokhsar D.S."/>
        </authorList>
    </citation>
    <scope>NUCLEOTIDE SEQUENCE</scope>
    <source>
        <tissue evidence="1">Leaf extractions</tissue>
    </source>
</reference>
<dbReference type="Gramene" id="KCW63209">
    <property type="protein sequence ID" value="KCW63209"/>
    <property type="gene ID" value="EUGRSUZ_G00826"/>
</dbReference>